<organism evidence="3 4">
    <name type="scientific">Selenomonas ruminantium</name>
    <dbReference type="NCBI Taxonomy" id="971"/>
    <lineage>
        <taxon>Bacteria</taxon>
        <taxon>Bacillati</taxon>
        <taxon>Bacillota</taxon>
        <taxon>Negativicutes</taxon>
        <taxon>Selenomonadales</taxon>
        <taxon>Selenomonadaceae</taxon>
        <taxon>Selenomonas</taxon>
    </lineage>
</organism>
<dbReference type="Pfam" id="PF03008">
    <property type="entry name" value="DUF234"/>
    <property type="match status" value="1"/>
</dbReference>
<dbReference type="AlphaFoldDB" id="A0A927ZQK0"/>
<evidence type="ECO:0000259" key="1">
    <source>
        <dbReference type="Pfam" id="PF01637"/>
    </source>
</evidence>
<name>A0A927ZQK0_SELRU</name>
<dbReference type="InterPro" id="IPR004256">
    <property type="entry name" value="DUF234"/>
</dbReference>
<accession>A0A927ZQK0</accession>
<dbReference type="InterPro" id="IPR011579">
    <property type="entry name" value="ATPase_dom"/>
</dbReference>
<dbReference type="GO" id="GO:0005524">
    <property type="term" value="F:ATP binding"/>
    <property type="evidence" value="ECO:0007669"/>
    <property type="project" value="UniProtKB-KW"/>
</dbReference>
<dbReference type="InterPro" id="IPR011335">
    <property type="entry name" value="Restrct_endonuc-II-like"/>
</dbReference>
<evidence type="ECO:0000313" key="4">
    <source>
        <dbReference type="Proteomes" id="UP000772151"/>
    </source>
</evidence>
<dbReference type="Proteomes" id="UP000772151">
    <property type="component" value="Unassembled WGS sequence"/>
</dbReference>
<dbReference type="InterPro" id="IPR027417">
    <property type="entry name" value="P-loop_NTPase"/>
</dbReference>
<dbReference type="Gene3D" id="3.40.50.300">
    <property type="entry name" value="P-loop containing nucleotide triphosphate hydrolases"/>
    <property type="match status" value="1"/>
</dbReference>
<dbReference type="EMBL" id="SVCA01000005">
    <property type="protein sequence ID" value="MBE6085229.1"/>
    <property type="molecule type" value="Genomic_DNA"/>
</dbReference>
<dbReference type="PANTHER" id="PTHR34704">
    <property type="entry name" value="ATPASE"/>
    <property type="match status" value="1"/>
</dbReference>
<reference evidence="3" key="1">
    <citation type="submission" date="2019-04" db="EMBL/GenBank/DDBJ databases">
        <title>Evolution of Biomass-Degrading Anaerobic Consortia Revealed by Metagenomics.</title>
        <authorList>
            <person name="Peng X."/>
        </authorList>
    </citation>
    <scope>NUCLEOTIDE SEQUENCE</scope>
    <source>
        <strain evidence="3">SIG242</strain>
    </source>
</reference>
<comment type="caution">
    <text evidence="3">The sequence shown here is derived from an EMBL/GenBank/DDBJ whole genome shotgun (WGS) entry which is preliminary data.</text>
</comment>
<dbReference type="SUPFAM" id="SSF52980">
    <property type="entry name" value="Restriction endonuclease-like"/>
    <property type="match status" value="1"/>
</dbReference>
<keyword evidence="3" id="KW-0547">Nucleotide-binding</keyword>
<proteinExistence type="predicted"/>
<feature type="domain" description="ATPase" evidence="1">
    <location>
        <begin position="3"/>
        <end position="204"/>
    </location>
</feature>
<evidence type="ECO:0000313" key="3">
    <source>
        <dbReference type="EMBL" id="MBE6085229.1"/>
    </source>
</evidence>
<dbReference type="SUPFAM" id="SSF52540">
    <property type="entry name" value="P-loop containing nucleoside triphosphate hydrolases"/>
    <property type="match status" value="1"/>
</dbReference>
<sequence length="459" mass="52868">MKFIGRQHELSIIRQKLASNRAESMLVYGRRRVGKSELIKEALKEVDVPVIHYVCRKSSFSQNMAGLSQAAAKAFDEPFIKFESIDQLLKYVYGKATRQKIILFIDEYPFLRGDNEAIDSEFQIAIDEWQHETCLKLILCGSYVETMQKLVDSRAPLFGRFTEIMKLKPFDYYDAAKFFPNRTDEEKLLLYSVFGGVPFYLMQLDDNLSPVENIQKLLIPEGAMLENEIRLQLTAELSKEENANYVLEKIASGVGRYSEIARDFSGSSGKLSHTLGKLEGMGLIEKDSPLNASSNKRQHRYVICDNLLDFYYTFLFRETTARSAMSPAVFFESKVEGKLNISYLPRKFEQAAMEYLLRQNRAGKIDPPFYAIGRYVYNDKAKRQNGEFDIVTQDDKGLISYECKYRKEPLGMKVVHEEEWQAKELGLDFYGFGFFARSGFADDVDAKTYRLVSLQDMYS</sequence>
<dbReference type="RefSeq" id="WP_303669325.1">
    <property type="nucleotide sequence ID" value="NZ_SVCA01000005.1"/>
</dbReference>
<feature type="domain" description="DUF234" evidence="2">
    <location>
        <begin position="311"/>
        <end position="407"/>
    </location>
</feature>
<dbReference type="PANTHER" id="PTHR34704:SF1">
    <property type="entry name" value="ATPASE"/>
    <property type="match status" value="1"/>
</dbReference>
<keyword evidence="3" id="KW-0067">ATP-binding</keyword>
<evidence type="ECO:0000259" key="2">
    <source>
        <dbReference type="Pfam" id="PF03008"/>
    </source>
</evidence>
<gene>
    <name evidence="3" type="ORF">E7203_07170</name>
</gene>
<protein>
    <submittedName>
        <fullName evidence="3">ATP-binding protein</fullName>
    </submittedName>
</protein>
<dbReference type="Pfam" id="PF01637">
    <property type="entry name" value="ATPase_2"/>
    <property type="match status" value="1"/>
</dbReference>